<organism evidence="3 4">
    <name type="scientific">Cutaneotrichosporon cavernicola</name>
    <dbReference type="NCBI Taxonomy" id="279322"/>
    <lineage>
        <taxon>Eukaryota</taxon>
        <taxon>Fungi</taxon>
        <taxon>Dikarya</taxon>
        <taxon>Basidiomycota</taxon>
        <taxon>Agaricomycotina</taxon>
        <taxon>Tremellomycetes</taxon>
        <taxon>Trichosporonales</taxon>
        <taxon>Trichosporonaceae</taxon>
        <taxon>Cutaneotrichosporon</taxon>
    </lineage>
</organism>
<dbReference type="EMBL" id="AP028213">
    <property type="protein sequence ID" value="BEI89539.1"/>
    <property type="molecule type" value="Genomic_DNA"/>
</dbReference>
<dbReference type="PANTHER" id="PTHR37836:SF2">
    <property type="entry name" value="DUF4038 DOMAIN-CONTAINING PROTEIN"/>
    <property type="match status" value="1"/>
</dbReference>
<evidence type="ECO:0000259" key="2">
    <source>
        <dbReference type="Pfam" id="PF13204"/>
    </source>
</evidence>
<dbReference type="RefSeq" id="XP_060454805.1">
    <property type="nucleotide sequence ID" value="XM_060597964.1"/>
</dbReference>
<feature type="domain" description="Apiosidase-like catalytic" evidence="2">
    <location>
        <begin position="18"/>
        <end position="397"/>
    </location>
</feature>
<dbReference type="InterPro" id="IPR024749">
    <property type="entry name" value="Collagen-bd_put"/>
</dbReference>
<evidence type="ECO:0000259" key="1">
    <source>
        <dbReference type="Pfam" id="PF12904"/>
    </source>
</evidence>
<dbReference type="Pfam" id="PF12904">
    <property type="entry name" value="Collagen_bind_2"/>
    <property type="match status" value="1"/>
</dbReference>
<dbReference type="InterPro" id="IPR025277">
    <property type="entry name" value="Apiosidase-like_cat_dom"/>
</dbReference>
<dbReference type="InterPro" id="IPR017853">
    <property type="entry name" value="GH"/>
</dbReference>
<dbReference type="Pfam" id="PF13204">
    <property type="entry name" value="Apiosidase"/>
    <property type="match status" value="1"/>
</dbReference>
<feature type="domain" description="Putative collagen-binding" evidence="1">
    <location>
        <begin position="406"/>
        <end position="490"/>
    </location>
</feature>
<sequence>MPVDVNALARLSLSVGANGRTLERHGEIFVPHIDTAWELFHRLTLPEAEEYLDTRKAQGFNAVLAVALPELDARGVDECFGPDGVLISSTQGGGSIFHPNRYGMRPLLHDDPAQPNGAYFAHIDAVINAAAKRDILVFLLPTWGRWVNQAWSGPPVLFDTENARSYGQYIGKRYPYLPKVLGGDSNAIWTDTKFASGEESASPNLTDCSAVVDAMAQGILSAEPGAFLTYHPTAVALPDSPPATASAFFGDRKWLALDSCQSGHTDARPEFNPALQFWDARASHVPLALMWNAGVRPIIDLEPHYEGMRIGIHPSHKPRWNEHDVRVGTWQAVCAGTCGIVYGHNNVWQMHDPRREKLDGRFKSACFPVPDLSWRDALDAPGPRSTRVIAEYLASLPKSIHDTKAPAQDRVDAPDTRDDGRIDVIAAGTEWLVAHSGHGHAFELDLTGFKGVARWLDPRTGEWSGTIPVQGGKQVFVPPSKGGVEHDWVLEVRG</sequence>
<dbReference type="SUPFAM" id="SSF51445">
    <property type="entry name" value="(Trans)glycosidases"/>
    <property type="match status" value="1"/>
</dbReference>
<dbReference type="AlphaFoldDB" id="A0AA48KYL7"/>
<protein>
    <recommendedName>
        <fullName evidence="5">Glycoside hydrolase</fullName>
    </recommendedName>
</protein>
<dbReference type="KEGG" id="ccac:CcaHIS019_0209010"/>
<proteinExistence type="predicted"/>
<dbReference type="GeneID" id="85493410"/>
<dbReference type="PANTHER" id="PTHR37836">
    <property type="entry name" value="LMO1036 PROTEIN"/>
    <property type="match status" value="1"/>
</dbReference>
<gene>
    <name evidence="3" type="primary">bglC3</name>
    <name evidence="3" type="ORF">CcaverHIS019_0209010</name>
</gene>
<dbReference type="Proteomes" id="UP001233271">
    <property type="component" value="Chromosome 2"/>
</dbReference>
<reference evidence="3" key="1">
    <citation type="journal article" date="2023" name="BMC Genomics">
        <title>Chromosome-level genome assemblies of Cutaneotrichosporon spp. (Trichosporonales, Basidiomycota) reveal imbalanced evolution between nucleotide sequences and chromosome synteny.</title>
        <authorList>
            <person name="Kobayashi Y."/>
            <person name="Kayamori A."/>
            <person name="Aoki K."/>
            <person name="Shiwa Y."/>
            <person name="Matsutani M."/>
            <person name="Fujita N."/>
            <person name="Sugita T."/>
            <person name="Iwasaki W."/>
            <person name="Tanaka N."/>
            <person name="Takashima M."/>
        </authorList>
    </citation>
    <scope>NUCLEOTIDE SEQUENCE</scope>
    <source>
        <strain evidence="3">HIS019</strain>
    </source>
</reference>
<evidence type="ECO:0000313" key="3">
    <source>
        <dbReference type="EMBL" id="BEI89539.1"/>
    </source>
</evidence>
<name>A0AA48KYL7_9TREE</name>
<evidence type="ECO:0008006" key="5">
    <source>
        <dbReference type="Google" id="ProtNLM"/>
    </source>
</evidence>
<accession>A0AA48KYL7</accession>
<evidence type="ECO:0000313" key="4">
    <source>
        <dbReference type="Proteomes" id="UP001233271"/>
    </source>
</evidence>
<keyword evidence="4" id="KW-1185">Reference proteome</keyword>
<dbReference type="Gene3D" id="3.20.20.80">
    <property type="entry name" value="Glycosidases"/>
    <property type="match status" value="1"/>
</dbReference>